<gene>
    <name evidence="1" type="ORF">Ctob_014537</name>
</gene>
<accession>A0A0M0K7N5</accession>
<comment type="caution">
    <text evidence="1">The sequence shown here is derived from an EMBL/GenBank/DDBJ whole genome shotgun (WGS) entry which is preliminary data.</text>
</comment>
<evidence type="ECO:0008006" key="3">
    <source>
        <dbReference type="Google" id="ProtNLM"/>
    </source>
</evidence>
<dbReference type="AlphaFoldDB" id="A0A0M0K7N5"/>
<organism evidence="1 2">
    <name type="scientific">Chrysochromulina tobinii</name>
    <dbReference type="NCBI Taxonomy" id="1460289"/>
    <lineage>
        <taxon>Eukaryota</taxon>
        <taxon>Haptista</taxon>
        <taxon>Haptophyta</taxon>
        <taxon>Prymnesiophyceae</taxon>
        <taxon>Prymnesiales</taxon>
        <taxon>Chrysochromulinaceae</taxon>
        <taxon>Chrysochromulina</taxon>
    </lineage>
</organism>
<feature type="non-terminal residue" evidence="1">
    <location>
        <position position="164"/>
    </location>
</feature>
<protein>
    <recommendedName>
        <fullName evidence="3">Phospholipid scramblase</fullName>
    </recommendedName>
</protein>
<keyword evidence="2" id="KW-1185">Reference proteome</keyword>
<reference evidence="2" key="1">
    <citation type="journal article" date="2015" name="PLoS Genet.">
        <title>Genome Sequence and Transcriptome Analyses of Chrysochromulina tobin: Metabolic Tools for Enhanced Algal Fitness in the Prominent Order Prymnesiales (Haptophyceae).</title>
        <authorList>
            <person name="Hovde B.T."/>
            <person name="Deodato C.R."/>
            <person name="Hunsperger H.M."/>
            <person name="Ryken S.A."/>
            <person name="Yost W."/>
            <person name="Jha R.K."/>
            <person name="Patterson J."/>
            <person name="Monnat R.J. Jr."/>
            <person name="Barlow S.B."/>
            <person name="Starkenburg S.R."/>
            <person name="Cattolico R.A."/>
        </authorList>
    </citation>
    <scope>NUCLEOTIDE SEQUENCE</scope>
    <source>
        <strain evidence="2">CCMP291</strain>
    </source>
</reference>
<proteinExistence type="predicted"/>
<evidence type="ECO:0000313" key="2">
    <source>
        <dbReference type="Proteomes" id="UP000037460"/>
    </source>
</evidence>
<dbReference type="EMBL" id="JWZX01001235">
    <property type="protein sequence ID" value="KOO34403.1"/>
    <property type="molecule type" value="Genomic_DNA"/>
</dbReference>
<evidence type="ECO:0000313" key="1">
    <source>
        <dbReference type="EMBL" id="KOO34403.1"/>
    </source>
</evidence>
<sequence>MAPKVVDGDEEEAEPLKNDVFGSVIQTIKGKRLPGGIRNSVTIYENGALITSLQTYDAPGCGFKQGCVPYMKGCSGSRSCPMYFCTCCPLNEARFMIPKHRFMGAYLKKQMCCGGCCTCCVPTLTSIIFELTDDVEVMFIMNGKLKDEEYNAIFSFVYGSLTTT</sequence>
<dbReference type="Proteomes" id="UP000037460">
    <property type="component" value="Unassembled WGS sequence"/>
</dbReference>
<name>A0A0M0K7N5_9EUKA</name>